<keyword evidence="5" id="KW-1185">Reference proteome</keyword>
<dbReference type="GeneTree" id="ENSGT01030000234821"/>
<dbReference type="Pfam" id="PF00048">
    <property type="entry name" value="IL8"/>
    <property type="match status" value="1"/>
</dbReference>
<dbReference type="Proteomes" id="UP000314982">
    <property type="component" value="Unassembled WGS sequence"/>
</dbReference>
<dbReference type="InterPro" id="IPR039809">
    <property type="entry name" value="Chemokine_b/g/d"/>
</dbReference>
<dbReference type="InterPro" id="IPR036048">
    <property type="entry name" value="Interleukin_8-like_sf"/>
</dbReference>
<dbReference type="GO" id="GO:0006955">
    <property type="term" value="P:immune response"/>
    <property type="evidence" value="ECO:0007669"/>
    <property type="project" value="InterPro"/>
</dbReference>
<sequence length="118" mass="13177">MSLRVATLLLLASVLWSHVAASTDQALDCCLTTTNTKLPHRVVKSYSIQSVSGGCRIAATVFVTNKNLRLCAPPATKNNWVAKLIKQLKRKSHKGKARKEKNGELLCKNMMQFNKQFY</sequence>
<keyword evidence="1" id="KW-0202">Cytokine</keyword>
<organism evidence="4 5">
    <name type="scientific">Hucho hucho</name>
    <name type="common">huchen</name>
    <dbReference type="NCBI Taxonomy" id="62062"/>
    <lineage>
        <taxon>Eukaryota</taxon>
        <taxon>Metazoa</taxon>
        <taxon>Chordata</taxon>
        <taxon>Craniata</taxon>
        <taxon>Vertebrata</taxon>
        <taxon>Euteleostomi</taxon>
        <taxon>Actinopterygii</taxon>
        <taxon>Neopterygii</taxon>
        <taxon>Teleostei</taxon>
        <taxon>Protacanthopterygii</taxon>
        <taxon>Salmoniformes</taxon>
        <taxon>Salmonidae</taxon>
        <taxon>Salmoninae</taxon>
        <taxon>Hucho</taxon>
    </lineage>
</organism>
<dbReference type="SMART" id="SM00199">
    <property type="entry name" value="SCY"/>
    <property type="match status" value="1"/>
</dbReference>
<dbReference type="Ensembl" id="ENSHHUT00000038663.1">
    <property type="protein sequence ID" value="ENSHHUP00000037183.1"/>
    <property type="gene ID" value="ENSHHUG00000023294.1"/>
</dbReference>
<feature type="chain" id="PRO_5021391366" evidence="2">
    <location>
        <begin position="22"/>
        <end position="118"/>
    </location>
</feature>
<dbReference type="SUPFAM" id="SSF54117">
    <property type="entry name" value="Interleukin 8-like chemokines"/>
    <property type="match status" value="1"/>
</dbReference>
<dbReference type="PANTHER" id="PTHR12015">
    <property type="entry name" value="SMALL INDUCIBLE CYTOKINE A"/>
    <property type="match status" value="1"/>
</dbReference>
<dbReference type="Gene3D" id="2.40.50.40">
    <property type="match status" value="1"/>
</dbReference>
<feature type="domain" description="Chemokine interleukin-8-like" evidence="3">
    <location>
        <begin position="26"/>
        <end position="88"/>
    </location>
</feature>
<evidence type="ECO:0000313" key="5">
    <source>
        <dbReference type="Proteomes" id="UP000314982"/>
    </source>
</evidence>
<evidence type="ECO:0000256" key="2">
    <source>
        <dbReference type="SAM" id="SignalP"/>
    </source>
</evidence>
<keyword evidence="2" id="KW-0732">Signal</keyword>
<accession>A0A4W5MH60</accession>
<proteinExistence type="predicted"/>
<reference evidence="4" key="2">
    <citation type="submission" date="2025-08" db="UniProtKB">
        <authorList>
            <consortium name="Ensembl"/>
        </authorList>
    </citation>
    <scope>IDENTIFICATION</scope>
</reference>
<dbReference type="InterPro" id="IPR001811">
    <property type="entry name" value="Chemokine_IL8-like_dom"/>
</dbReference>
<dbReference type="AlphaFoldDB" id="A0A4W5MH60"/>
<reference evidence="5" key="1">
    <citation type="submission" date="2018-06" db="EMBL/GenBank/DDBJ databases">
        <title>Genome assembly of Danube salmon.</title>
        <authorList>
            <person name="Macqueen D.J."/>
            <person name="Gundappa M.K."/>
        </authorList>
    </citation>
    <scope>NUCLEOTIDE SEQUENCE [LARGE SCALE GENOMIC DNA]</scope>
</reference>
<dbReference type="GO" id="GO:0008009">
    <property type="term" value="F:chemokine activity"/>
    <property type="evidence" value="ECO:0007669"/>
    <property type="project" value="InterPro"/>
</dbReference>
<evidence type="ECO:0000256" key="1">
    <source>
        <dbReference type="ARBA" id="ARBA00022514"/>
    </source>
</evidence>
<protein>
    <submittedName>
        <fullName evidence="4">Chemokine (C-C motif) ligand 19b</fullName>
    </submittedName>
</protein>
<evidence type="ECO:0000313" key="4">
    <source>
        <dbReference type="Ensembl" id="ENSHHUP00000037183.1"/>
    </source>
</evidence>
<reference evidence="4" key="3">
    <citation type="submission" date="2025-09" db="UniProtKB">
        <authorList>
            <consortium name="Ensembl"/>
        </authorList>
    </citation>
    <scope>IDENTIFICATION</scope>
</reference>
<dbReference type="GO" id="GO:0005615">
    <property type="term" value="C:extracellular space"/>
    <property type="evidence" value="ECO:0007669"/>
    <property type="project" value="UniProtKB-KW"/>
</dbReference>
<name>A0A4W5MH60_9TELE</name>
<feature type="signal peptide" evidence="2">
    <location>
        <begin position="1"/>
        <end position="21"/>
    </location>
</feature>
<dbReference type="STRING" id="62062.ENSHHUP00000037183"/>
<evidence type="ECO:0000259" key="3">
    <source>
        <dbReference type="SMART" id="SM00199"/>
    </source>
</evidence>
<dbReference type="PANTHER" id="PTHR12015:SF108">
    <property type="entry name" value="C-C MOTIF CHEMOKINE 20"/>
    <property type="match status" value="1"/>
</dbReference>